<feature type="domain" description="Response regulatory" evidence="4">
    <location>
        <begin position="159"/>
        <end position="275"/>
    </location>
</feature>
<comment type="caution">
    <text evidence="5">The sequence shown here is derived from an EMBL/GenBank/DDBJ whole genome shotgun (WGS) entry which is preliminary data.</text>
</comment>
<feature type="region of interest" description="Disordered" evidence="3">
    <location>
        <begin position="124"/>
        <end position="152"/>
    </location>
</feature>
<comment type="caution">
    <text evidence="2">Lacks conserved residue(s) required for the propagation of feature annotation.</text>
</comment>
<feature type="modified residue" description="4-aspartylphosphate" evidence="2">
    <location>
        <position position="52"/>
    </location>
</feature>
<evidence type="ECO:0000313" key="6">
    <source>
        <dbReference type="Proteomes" id="UP000473574"/>
    </source>
</evidence>
<dbReference type="RefSeq" id="WP_163660283.1">
    <property type="nucleotide sequence ID" value="NZ_QZCE01000001.1"/>
</dbReference>
<dbReference type="InterPro" id="IPR001789">
    <property type="entry name" value="Sig_transdc_resp-reg_receiver"/>
</dbReference>
<dbReference type="Gene3D" id="3.40.50.2300">
    <property type="match status" value="2"/>
</dbReference>
<accession>A0A6M0S1W0</accession>
<dbReference type="Pfam" id="PF00072">
    <property type="entry name" value="Response_reg"/>
    <property type="match status" value="2"/>
</dbReference>
<evidence type="ECO:0000313" key="5">
    <source>
        <dbReference type="EMBL" id="NEZ62093.1"/>
    </source>
</evidence>
<feature type="domain" description="Response regulatory" evidence="4">
    <location>
        <begin position="3"/>
        <end position="117"/>
    </location>
</feature>
<keyword evidence="1 2" id="KW-0597">Phosphoprotein</keyword>
<dbReference type="SMART" id="SM00448">
    <property type="entry name" value="REC"/>
    <property type="match status" value="2"/>
</dbReference>
<name>A0A6M0S1W0_9CYAN</name>
<dbReference type="PROSITE" id="PS50110">
    <property type="entry name" value="RESPONSE_REGULATORY"/>
    <property type="match status" value="2"/>
</dbReference>
<evidence type="ECO:0000259" key="4">
    <source>
        <dbReference type="PROSITE" id="PS50110"/>
    </source>
</evidence>
<dbReference type="GO" id="GO:0000160">
    <property type="term" value="P:phosphorelay signal transduction system"/>
    <property type="evidence" value="ECO:0007669"/>
    <property type="project" value="InterPro"/>
</dbReference>
<dbReference type="SUPFAM" id="SSF52172">
    <property type="entry name" value="CheY-like"/>
    <property type="match status" value="2"/>
</dbReference>
<evidence type="ECO:0000256" key="3">
    <source>
        <dbReference type="SAM" id="MobiDB-lite"/>
    </source>
</evidence>
<gene>
    <name evidence="5" type="ORF">D0962_04770</name>
</gene>
<dbReference type="PANTHER" id="PTHR44591">
    <property type="entry name" value="STRESS RESPONSE REGULATOR PROTEIN 1"/>
    <property type="match status" value="1"/>
</dbReference>
<dbReference type="InterPro" id="IPR050595">
    <property type="entry name" value="Bact_response_regulator"/>
</dbReference>
<dbReference type="PANTHER" id="PTHR44591:SF23">
    <property type="entry name" value="CHEY SUBFAMILY"/>
    <property type="match status" value="1"/>
</dbReference>
<dbReference type="Proteomes" id="UP000473574">
    <property type="component" value="Unassembled WGS sequence"/>
</dbReference>
<proteinExistence type="predicted"/>
<dbReference type="InterPro" id="IPR011006">
    <property type="entry name" value="CheY-like_superfamily"/>
</dbReference>
<evidence type="ECO:0000256" key="1">
    <source>
        <dbReference type="ARBA" id="ARBA00022553"/>
    </source>
</evidence>
<sequence length="281" mass="30727">MAKILLIDKDRASRQILEHALKLYDYEVVSTHRGDKGLSLAVEEAPDLIVMDIDAQGLNGWQAIKILKESSPTWLIPVIALAQPTVTGQLLIQTGFDTYVRKPAAARHILQRIESLLDKVAKELTGSSGNPSSASMSASTSHRGPKETPYAQSQVGQVTVVYVDNSAVDSQALGDIVQAAGYSYANISDSLQAVSLLMDLRPKIIFLELVLPVANGYELCAQIRRISSFQNTPIIIVTNKNRIPERLRAKMVGASDFLSKPIKAKSVLEILIKHLSHQSTF</sequence>
<dbReference type="EMBL" id="QZCE01000001">
    <property type="protein sequence ID" value="NEZ62093.1"/>
    <property type="molecule type" value="Genomic_DNA"/>
</dbReference>
<reference evidence="5 6" key="1">
    <citation type="journal article" date="2020" name="Microb. Ecol.">
        <title>Ecogenomics of the Marine Benthic Filamentous Cyanobacterium Adonisia.</title>
        <authorList>
            <person name="Walter J.M."/>
            <person name="Coutinho F.H."/>
            <person name="Leomil L."/>
            <person name="Hargreaves P.I."/>
            <person name="Campeao M.E."/>
            <person name="Vieira V.V."/>
            <person name="Silva B.S."/>
            <person name="Fistarol G.O."/>
            <person name="Salomon P.S."/>
            <person name="Sawabe T."/>
            <person name="Mino S."/>
            <person name="Hosokawa M."/>
            <person name="Miyashita H."/>
            <person name="Maruyama F."/>
            <person name="van Verk M.C."/>
            <person name="Dutilh B.E."/>
            <person name="Thompson C.C."/>
            <person name="Thompson F.L."/>
        </authorList>
    </citation>
    <scope>NUCLEOTIDE SEQUENCE [LARGE SCALE GENOMIC DNA]</scope>
    <source>
        <strain evidence="5 6">CCMR0082</strain>
    </source>
</reference>
<dbReference type="AlphaFoldDB" id="A0A6M0S1W0"/>
<feature type="compositionally biased region" description="Low complexity" evidence="3">
    <location>
        <begin position="125"/>
        <end position="141"/>
    </location>
</feature>
<evidence type="ECO:0000256" key="2">
    <source>
        <dbReference type="PROSITE-ProRule" id="PRU00169"/>
    </source>
</evidence>
<protein>
    <submittedName>
        <fullName evidence="5">Response regulator</fullName>
    </submittedName>
</protein>
<organism evidence="5 6">
    <name type="scientific">Adonisia turfae CCMR0082</name>
    <dbReference type="NCBI Taxonomy" id="2304604"/>
    <lineage>
        <taxon>Bacteria</taxon>
        <taxon>Bacillati</taxon>
        <taxon>Cyanobacteriota</taxon>
        <taxon>Adonisia</taxon>
        <taxon>Adonisia turfae</taxon>
    </lineage>
</organism>
<dbReference type="CDD" id="cd00156">
    <property type="entry name" value="REC"/>
    <property type="match status" value="1"/>
</dbReference>